<sequence>MTDRFWKVKSFLPPYLVSILALFSILIFGIWGIRPLFFNVTSLYSALKHGETYEAALTAKIIALKEGKENLAQIAAKMKIINEAVPDDPAQAELIEELSVDGGRTGFSFTSIFFKGRETGDEIGSESFECSLRGSSTGLTRFLEELTKKRLVKIESVQYTRRAAEGGDILEITLRGRSFYHE</sequence>
<accession>A0A2M8EKB0</accession>
<dbReference type="InterPro" id="IPR014717">
    <property type="entry name" value="Transl_elong_EF1B/ribsomal_bS6"/>
</dbReference>
<dbReference type="Gene3D" id="3.30.70.60">
    <property type="match status" value="1"/>
</dbReference>
<evidence type="ECO:0000313" key="2">
    <source>
        <dbReference type="EMBL" id="PJC23165.1"/>
    </source>
</evidence>
<dbReference type="Pfam" id="PF04350">
    <property type="entry name" value="PilO"/>
    <property type="match status" value="1"/>
</dbReference>
<dbReference type="InterPro" id="IPR007445">
    <property type="entry name" value="PilO"/>
</dbReference>
<feature type="transmembrane region" description="Helical" evidence="1">
    <location>
        <begin position="12"/>
        <end position="33"/>
    </location>
</feature>
<dbReference type="EMBL" id="PFSK01000007">
    <property type="protein sequence ID" value="PJC23165.1"/>
    <property type="molecule type" value="Genomic_DNA"/>
</dbReference>
<protein>
    <submittedName>
        <fullName evidence="2">Uncharacterized protein</fullName>
    </submittedName>
</protein>
<keyword evidence="1" id="KW-0472">Membrane</keyword>
<dbReference type="AlphaFoldDB" id="A0A2M8EKB0"/>
<dbReference type="Proteomes" id="UP000228781">
    <property type="component" value="Unassembled WGS sequence"/>
</dbReference>
<organism evidence="2 3">
    <name type="scientific">candidate division WWE3 bacterium CG_4_9_14_0_2_um_filter_48_10</name>
    <dbReference type="NCBI Taxonomy" id="1975078"/>
    <lineage>
        <taxon>Bacteria</taxon>
        <taxon>Katanobacteria</taxon>
    </lineage>
</organism>
<keyword evidence="1" id="KW-0812">Transmembrane</keyword>
<name>A0A2M8EKB0_UNCKA</name>
<dbReference type="GO" id="GO:0043683">
    <property type="term" value="P:type IV pilus assembly"/>
    <property type="evidence" value="ECO:0007669"/>
    <property type="project" value="InterPro"/>
</dbReference>
<comment type="caution">
    <text evidence="2">The sequence shown here is derived from an EMBL/GenBank/DDBJ whole genome shotgun (WGS) entry which is preliminary data.</text>
</comment>
<gene>
    <name evidence="2" type="ORF">CO059_00360</name>
</gene>
<evidence type="ECO:0000256" key="1">
    <source>
        <dbReference type="SAM" id="Phobius"/>
    </source>
</evidence>
<evidence type="ECO:0000313" key="3">
    <source>
        <dbReference type="Proteomes" id="UP000228781"/>
    </source>
</evidence>
<keyword evidence="1" id="KW-1133">Transmembrane helix</keyword>
<reference evidence="3" key="1">
    <citation type="submission" date="2017-09" db="EMBL/GenBank/DDBJ databases">
        <title>Depth-based differentiation of microbial function through sediment-hosted aquifers and enrichment of novel symbionts in the deep terrestrial subsurface.</title>
        <authorList>
            <person name="Probst A.J."/>
            <person name="Ladd B."/>
            <person name="Jarett J.K."/>
            <person name="Geller-Mcgrath D.E."/>
            <person name="Sieber C.M.K."/>
            <person name="Emerson J.B."/>
            <person name="Anantharaman K."/>
            <person name="Thomas B.C."/>
            <person name="Malmstrom R."/>
            <person name="Stieglmeier M."/>
            <person name="Klingl A."/>
            <person name="Woyke T."/>
            <person name="Ryan C.M."/>
            <person name="Banfield J.F."/>
        </authorList>
    </citation>
    <scope>NUCLEOTIDE SEQUENCE [LARGE SCALE GENOMIC DNA]</scope>
</reference>
<dbReference type="GO" id="GO:0043107">
    <property type="term" value="P:type IV pilus-dependent motility"/>
    <property type="evidence" value="ECO:0007669"/>
    <property type="project" value="InterPro"/>
</dbReference>
<proteinExistence type="predicted"/>